<comment type="domain">
    <text evidence="10">The DHHC domain is required for palmitoyltransferase activity.</text>
</comment>
<evidence type="ECO:0000259" key="11">
    <source>
        <dbReference type="Pfam" id="PF01529"/>
    </source>
</evidence>
<dbReference type="FunCoup" id="I3EH12">
    <property type="interactions" value="40"/>
</dbReference>
<feature type="transmembrane region" description="Helical" evidence="10">
    <location>
        <begin position="12"/>
        <end position="31"/>
    </location>
</feature>
<evidence type="ECO:0000256" key="2">
    <source>
        <dbReference type="ARBA" id="ARBA00022679"/>
    </source>
</evidence>
<keyword evidence="4 10" id="KW-1133">Transmembrane helix</keyword>
<dbReference type="PROSITE" id="PS50216">
    <property type="entry name" value="DHHC"/>
    <property type="match status" value="1"/>
</dbReference>
<keyword evidence="5 10" id="KW-0472">Membrane</keyword>
<accession>I3EH12</accession>
<evidence type="ECO:0000256" key="8">
    <source>
        <dbReference type="ARBA" id="ARBA00023315"/>
    </source>
</evidence>
<dbReference type="InterPro" id="IPR001594">
    <property type="entry name" value="Palmitoyltrfase_DHHC"/>
</dbReference>
<feature type="transmembrane region" description="Helical" evidence="10">
    <location>
        <begin position="157"/>
        <end position="184"/>
    </location>
</feature>
<dbReference type="InParanoid" id="I3EH12"/>
<keyword evidence="6" id="KW-0564">Palmitate</keyword>
<evidence type="ECO:0000256" key="1">
    <source>
        <dbReference type="ARBA" id="ARBA00004141"/>
    </source>
</evidence>
<dbReference type="HOGENOM" id="CLU_956740_0_0_1"/>
<organism evidence="12 13">
    <name type="scientific">Nematocida parisii (strain ERTm3)</name>
    <name type="common">Nematode killer fungus</name>
    <dbReference type="NCBI Taxonomy" id="935791"/>
    <lineage>
        <taxon>Eukaryota</taxon>
        <taxon>Fungi</taxon>
        <taxon>Fungi incertae sedis</taxon>
        <taxon>Microsporidia</taxon>
        <taxon>Nematocida</taxon>
    </lineage>
</organism>
<dbReference type="EC" id="2.3.1.225" evidence="10"/>
<dbReference type="STRING" id="935791.I3EH12"/>
<keyword evidence="3 10" id="KW-0812">Transmembrane</keyword>
<dbReference type="OMA" id="CFVVMHI"/>
<evidence type="ECO:0000256" key="3">
    <source>
        <dbReference type="ARBA" id="ARBA00022692"/>
    </source>
</evidence>
<feature type="transmembrane region" description="Helical" evidence="10">
    <location>
        <begin position="190"/>
        <end position="211"/>
    </location>
</feature>
<keyword evidence="8 10" id="KW-0012">Acyltransferase</keyword>
<name>I3EH12_NEMP3</name>
<keyword evidence="2 10" id="KW-0808">Transferase</keyword>
<comment type="similarity">
    <text evidence="10">Belongs to the DHHC palmitoyltransferase family.</text>
</comment>
<dbReference type="AlphaFoldDB" id="I3EH12"/>
<proteinExistence type="inferred from homology"/>
<dbReference type="GO" id="GO:0016020">
    <property type="term" value="C:membrane"/>
    <property type="evidence" value="ECO:0007669"/>
    <property type="project" value="UniProtKB-SubCell"/>
</dbReference>
<dbReference type="VEuPathDB" id="MicrosporidiaDB:NEQG_01199"/>
<evidence type="ECO:0000256" key="10">
    <source>
        <dbReference type="RuleBase" id="RU079119"/>
    </source>
</evidence>
<keyword evidence="7" id="KW-0449">Lipoprotein</keyword>
<dbReference type="EMBL" id="GL870878">
    <property type="protein sequence ID" value="EIJ88509.1"/>
    <property type="molecule type" value="Genomic_DNA"/>
</dbReference>
<dbReference type="OrthoDB" id="9909019at2759"/>
<reference evidence="12" key="1">
    <citation type="submission" date="2011-01" db="EMBL/GenBank/DDBJ databases">
        <title>The Genome Sequence of Nematocida parisii strain ERTm3.</title>
        <authorList>
            <consortium name="The Broad Institute Genome Sequencing Platform"/>
            <consortium name="The Broad Institute Genome Sequencing Center for Infectious Disease"/>
            <person name="Cuomo C."/>
            <person name="Troemel E."/>
            <person name="Young S.K."/>
            <person name="Zeng Q."/>
            <person name="Gargeya S."/>
            <person name="Fitzgerald M."/>
            <person name="Haas B."/>
            <person name="Abouelleil A."/>
            <person name="Alvarado L."/>
            <person name="Arachchi H.M."/>
            <person name="Berlin A."/>
            <person name="Chapman S.B."/>
            <person name="Gearin G."/>
            <person name="Goldberg J."/>
            <person name="Griggs A."/>
            <person name="Gujja S."/>
            <person name="Hansen M."/>
            <person name="Heiman D."/>
            <person name="Howarth C."/>
            <person name="Larimer J."/>
            <person name="Lui A."/>
            <person name="MacDonald P.J.P."/>
            <person name="McCowen C."/>
            <person name="Montmayeur A."/>
            <person name="Murphy C."/>
            <person name="Neiman D."/>
            <person name="Pearson M."/>
            <person name="Priest M."/>
            <person name="Roberts A."/>
            <person name="Saif S."/>
            <person name="Shea T."/>
            <person name="Sisk P."/>
            <person name="Stolte C."/>
            <person name="Sykes S."/>
            <person name="Wortman J."/>
            <person name="Nusbaum C."/>
            <person name="Birren B."/>
        </authorList>
    </citation>
    <scope>NUCLEOTIDE SEQUENCE</scope>
    <source>
        <strain evidence="12">ERTm3</strain>
    </source>
</reference>
<feature type="transmembrane region" description="Helical" evidence="10">
    <location>
        <begin position="43"/>
        <end position="66"/>
    </location>
</feature>
<feature type="domain" description="Palmitoyltransferase DHHC" evidence="11">
    <location>
        <begin position="110"/>
        <end position="227"/>
    </location>
</feature>
<comment type="subcellular location">
    <subcellularLocation>
        <location evidence="1">Membrane</location>
        <topology evidence="1">Multi-pass membrane protein</topology>
    </subcellularLocation>
</comment>
<gene>
    <name evidence="12" type="ORF">NEQG_01199</name>
</gene>
<dbReference type="InterPro" id="IPR039859">
    <property type="entry name" value="PFA4/ZDH16/20/ERF2-like"/>
</dbReference>
<evidence type="ECO:0000313" key="12">
    <source>
        <dbReference type="EMBL" id="EIJ88509.1"/>
    </source>
</evidence>
<sequence>MFEYKNAVQTIWYAIQRVLVIFSGIYIFFAYNTIYALQMLKEVSITVLCIFVVYQALVLLVGFSFLRMSISKNCTTHELFPEAVERDGDSDDSSLCINPFEKEYMFAYKHEMNTCEKCNTSQPLRSYHCDKCHQCLLLMYKHLTWCDLCIGFTNYKFYVVFLFYLMLMNLISFGCFIHSLLISLSEKKEIAAITVALSLQVVVIIFTAYFLGECIYSICINQTPQERKHPVENTNISYDMGYYQNWKIIMGESWYMWFIPSWTTQGDGLKFQHTRKVEPEVYEDTLPTSPL</sequence>
<evidence type="ECO:0000256" key="4">
    <source>
        <dbReference type="ARBA" id="ARBA00022989"/>
    </source>
</evidence>
<dbReference type="GO" id="GO:0019706">
    <property type="term" value="F:protein-cysteine S-palmitoyltransferase activity"/>
    <property type="evidence" value="ECO:0007669"/>
    <property type="project" value="UniProtKB-EC"/>
</dbReference>
<comment type="catalytic activity">
    <reaction evidence="9 10">
        <text>L-cysteinyl-[protein] + hexadecanoyl-CoA = S-hexadecanoyl-L-cysteinyl-[protein] + CoA</text>
        <dbReference type="Rhea" id="RHEA:36683"/>
        <dbReference type="Rhea" id="RHEA-COMP:10131"/>
        <dbReference type="Rhea" id="RHEA-COMP:11032"/>
        <dbReference type="ChEBI" id="CHEBI:29950"/>
        <dbReference type="ChEBI" id="CHEBI:57287"/>
        <dbReference type="ChEBI" id="CHEBI:57379"/>
        <dbReference type="ChEBI" id="CHEBI:74151"/>
        <dbReference type="EC" id="2.3.1.225"/>
    </reaction>
</comment>
<protein>
    <recommendedName>
        <fullName evidence="10">Palmitoyltransferase</fullName>
        <ecNumber evidence="10">2.3.1.225</ecNumber>
    </recommendedName>
</protein>
<evidence type="ECO:0000256" key="9">
    <source>
        <dbReference type="ARBA" id="ARBA00048048"/>
    </source>
</evidence>
<dbReference type="Pfam" id="PF01529">
    <property type="entry name" value="DHHC"/>
    <property type="match status" value="1"/>
</dbReference>
<keyword evidence="13" id="KW-1185">Reference proteome</keyword>
<evidence type="ECO:0000256" key="6">
    <source>
        <dbReference type="ARBA" id="ARBA00023139"/>
    </source>
</evidence>
<dbReference type="PANTHER" id="PTHR12246">
    <property type="entry name" value="PALMITOYLTRANSFERASE ZDHHC16"/>
    <property type="match status" value="1"/>
</dbReference>
<evidence type="ECO:0000313" key="13">
    <source>
        <dbReference type="Proteomes" id="UP000002872"/>
    </source>
</evidence>
<evidence type="ECO:0000256" key="7">
    <source>
        <dbReference type="ARBA" id="ARBA00023288"/>
    </source>
</evidence>
<evidence type="ECO:0000256" key="5">
    <source>
        <dbReference type="ARBA" id="ARBA00023136"/>
    </source>
</evidence>
<dbReference type="Proteomes" id="UP000002872">
    <property type="component" value="Unassembled WGS sequence"/>
</dbReference>